<feature type="non-terminal residue" evidence="1">
    <location>
        <position position="1"/>
    </location>
</feature>
<organism evidence="1 2">
    <name type="scientific">Clunio marinus</name>
    <dbReference type="NCBI Taxonomy" id="568069"/>
    <lineage>
        <taxon>Eukaryota</taxon>
        <taxon>Metazoa</taxon>
        <taxon>Ecdysozoa</taxon>
        <taxon>Arthropoda</taxon>
        <taxon>Hexapoda</taxon>
        <taxon>Insecta</taxon>
        <taxon>Pterygota</taxon>
        <taxon>Neoptera</taxon>
        <taxon>Endopterygota</taxon>
        <taxon>Diptera</taxon>
        <taxon>Nematocera</taxon>
        <taxon>Chironomoidea</taxon>
        <taxon>Chironomidae</taxon>
        <taxon>Clunio</taxon>
    </lineage>
</organism>
<proteinExistence type="predicted"/>
<dbReference type="AlphaFoldDB" id="A0A1J1IIS4"/>
<evidence type="ECO:0000313" key="1">
    <source>
        <dbReference type="EMBL" id="CRK98966.1"/>
    </source>
</evidence>
<evidence type="ECO:0000313" key="2">
    <source>
        <dbReference type="Proteomes" id="UP000183832"/>
    </source>
</evidence>
<reference evidence="1 2" key="1">
    <citation type="submission" date="2015-04" db="EMBL/GenBank/DDBJ databases">
        <authorList>
            <person name="Syromyatnikov M.Y."/>
            <person name="Popov V.N."/>
        </authorList>
    </citation>
    <scope>NUCLEOTIDE SEQUENCE [LARGE SCALE GENOMIC DNA]</scope>
</reference>
<dbReference type="Proteomes" id="UP000183832">
    <property type="component" value="Unassembled WGS sequence"/>
</dbReference>
<protein>
    <submittedName>
        <fullName evidence="1">CLUMA_CG012224, isoform A</fullName>
    </submittedName>
</protein>
<dbReference type="EMBL" id="CVRI01000048">
    <property type="protein sequence ID" value="CRK98966.1"/>
    <property type="molecule type" value="Genomic_DNA"/>
</dbReference>
<sequence>SFFTWRLYFIARNFKHFGAIDSERWKKTRINSWNFKIVWIDCCYLFTPSKWNSLSIS</sequence>
<keyword evidence="2" id="KW-1185">Reference proteome</keyword>
<gene>
    <name evidence="1" type="ORF">CLUMA_CG012224</name>
</gene>
<accession>A0A1J1IIS4</accession>
<name>A0A1J1IIS4_9DIPT</name>